<evidence type="ECO:0000256" key="13">
    <source>
        <dbReference type="ARBA" id="ARBA00023157"/>
    </source>
</evidence>
<evidence type="ECO:0000256" key="1">
    <source>
        <dbReference type="ARBA" id="ARBA00004479"/>
    </source>
</evidence>
<comment type="catalytic activity">
    <reaction evidence="16">
        <text>L-threonyl-[protein] + ATP = O-phospho-L-threonyl-[protein] + ADP + H(+)</text>
        <dbReference type="Rhea" id="RHEA:46608"/>
        <dbReference type="Rhea" id="RHEA-COMP:11060"/>
        <dbReference type="Rhea" id="RHEA-COMP:11605"/>
        <dbReference type="ChEBI" id="CHEBI:15378"/>
        <dbReference type="ChEBI" id="CHEBI:30013"/>
        <dbReference type="ChEBI" id="CHEBI:30616"/>
        <dbReference type="ChEBI" id="CHEBI:61977"/>
        <dbReference type="ChEBI" id="CHEBI:456216"/>
    </reaction>
</comment>
<dbReference type="Gene3D" id="2.10.25.10">
    <property type="entry name" value="Laminin"/>
    <property type="match status" value="2"/>
</dbReference>
<dbReference type="InterPro" id="IPR000719">
    <property type="entry name" value="Prot_kinase_dom"/>
</dbReference>
<dbReference type="InterPro" id="IPR013695">
    <property type="entry name" value="WAK"/>
</dbReference>
<dbReference type="InterPro" id="IPR008271">
    <property type="entry name" value="Ser/Thr_kinase_AS"/>
</dbReference>
<dbReference type="SUPFAM" id="SSF56112">
    <property type="entry name" value="Protein kinase-like (PK-like)"/>
    <property type="match status" value="1"/>
</dbReference>
<evidence type="ECO:0000259" key="19">
    <source>
        <dbReference type="PROSITE" id="PS50011"/>
    </source>
</evidence>
<dbReference type="GO" id="GO:0007166">
    <property type="term" value="P:cell surface receptor signaling pathway"/>
    <property type="evidence" value="ECO:0007669"/>
    <property type="project" value="InterPro"/>
</dbReference>
<evidence type="ECO:0000256" key="17">
    <source>
        <dbReference type="SAM" id="Phobius"/>
    </source>
</evidence>
<sequence>MKCALLLWSHLSLLLVLILVSADLTASTSSCPSHCGNISIPYPFGIGKGCYLNEWFAIQCNNFTSGELVPYLPKINKEVVKILLPDPEYSGERSIYGSLGIKTNITSMGCSNNSDQLKLVGCISTCDPKKMNHDISCRGNKCCQADPPSGIGQIVGISMEEFSSNKTRERRCRVAFLTVKNRDRPAYPVAKFTDPQWFYNRQYVILQLRWAIPMTNLSFVNSLRCAHYEMLHNVECACNDGYTGNPYVMVDVNVNIDECQLDSNIKYCRRQGGTCVNTPGDFQCIVKKNKTVPITIANLTASRSSCPSHCGSISIPYPFGIGSDCYLNEWFAIQCNNSTSGDLVPYLPKINKEVVKISLPDPNNFDDAKSYGSLRIKTNITSMGCSNSSDETKFDEPLNITGSPFTISRSNIFQAIGCNYKATLTHLDPTVVGCISTCEPRKIGDHTSCRGNKCCQVDPPSEIGQIVGISMEEISSNVTRKRGCRVAFLTDENQDPLAYREGKVTDPNWFYDRQYVRLQLRWAIQMKNLSFINSLGCTMGHSSSSVSPCICVNNTNDQISSVGCACHKGYIGNPYIMGGCKDIDECQLDKGNYENCRPQGGTCVNTPGSYQCVFKKYKTMPVTMGLCVGFGVLMMVFAVAFLLCKFIKKQRKIICKNKLFRRNGGLLLKQQLTSTEGSIEKTKVFTSKELKKATENFSSTRVLGKGGQGTVYKGMLVDGRIVAVKKSTVVDQDKVGEFINEVVILSQINHRNIVKLIGCCLETEVPLLVYEFVSNGNIFEHLHGEFDESAMTSWEMRLRIVIDIAGALSYLHSSASTPIFHRDVKSTNIMLDEKYRVKVSDFGTSRWVTDDHTHLTTVVSGTVGYVDPEYFQTSQFTDKSDVYSFGVVLVELITGEKPISLVRFLRNRTLAAYFILAMEENRLIDIIDPQIRAECKLEQVMAAAQLARRCLMLTGKDRPSMREVAMELERIRSSTKDLQSNVHIVINNAEEADIGVESCSVDTTSTLDAEPLFPGQTW</sequence>
<dbReference type="InterPro" id="IPR018097">
    <property type="entry name" value="EGF_Ca-bd_CS"/>
</dbReference>
<dbReference type="Pfam" id="PF13947">
    <property type="entry name" value="GUB_WAK_bind"/>
    <property type="match status" value="2"/>
</dbReference>
<dbReference type="InterPro" id="IPR011009">
    <property type="entry name" value="Kinase-like_dom_sf"/>
</dbReference>
<protein>
    <recommendedName>
        <fullName evidence="19">Protein kinase domain-containing protein</fullName>
    </recommendedName>
</protein>
<keyword evidence="5" id="KW-0808">Transferase</keyword>
<evidence type="ECO:0000313" key="21">
    <source>
        <dbReference type="Proteomes" id="UP000886595"/>
    </source>
</evidence>
<dbReference type="Gene3D" id="1.10.510.10">
    <property type="entry name" value="Transferase(Phosphotransferase) domain 1"/>
    <property type="match status" value="1"/>
</dbReference>
<dbReference type="GO" id="GO:0005524">
    <property type="term" value="F:ATP binding"/>
    <property type="evidence" value="ECO:0007669"/>
    <property type="project" value="UniProtKB-KW"/>
</dbReference>
<keyword evidence="8" id="KW-0547">Nucleotide-binding</keyword>
<evidence type="ECO:0000256" key="15">
    <source>
        <dbReference type="ARBA" id="ARBA00047558"/>
    </source>
</evidence>
<evidence type="ECO:0000313" key="20">
    <source>
        <dbReference type="EMBL" id="KAG2255046.1"/>
    </source>
</evidence>
<dbReference type="Gene3D" id="3.30.200.20">
    <property type="entry name" value="Phosphorylase Kinase, domain 1"/>
    <property type="match status" value="1"/>
</dbReference>
<dbReference type="InterPro" id="IPR025287">
    <property type="entry name" value="WAK_GUB"/>
</dbReference>
<keyword evidence="13" id="KW-1015">Disulfide bond</keyword>
<evidence type="ECO:0000256" key="10">
    <source>
        <dbReference type="ARBA" id="ARBA00022840"/>
    </source>
</evidence>
<dbReference type="CDD" id="cd14066">
    <property type="entry name" value="STKc_IRAK"/>
    <property type="match status" value="1"/>
</dbReference>
<keyword evidence="21" id="KW-1185">Reference proteome</keyword>
<keyword evidence="2" id="KW-0723">Serine/threonine-protein kinase</keyword>
<evidence type="ECO:0000256" key="9">
    <source>
        <dbReference type="ARBA" id="ARBA00022777"/>
    </source>
</evidence>
<dbReference type="GO" id="GO:0005886">
    <property type="term" value="C:plasma membrane"/>
    <property type="evidence" value="ECO:0007669"/>
    <property type="project" value="TreeGrafter"/>
</dbReference>
<evidence type="ECO:0000256" key="14">
    <source>
        <dbReference type="ARBA" id="ARBA00023180"/>
    </source>
</evidence>
<keyword evidence="11 17" id="KW-1133">Transmembrane helix</keyword>
<dbReference type="GO" id="GO:0030247">
    <property type="term" value="F:polysaccharide binding"/>
    <property type="evidence" value="ECO:0007669"/>
    <property type="project" value="InterPro"/>
</dbReference>
<keyword evidence="7 18" id="KW-0732">Signal</keyword>
<keyword evidence="10" id="KW-0067">ATP-binding</keyword>
<evidence type="ECO:0000256" key="18">
    <source>
        <dbReference type="SAM" id="SignalP"/>
    </source>
</evidence>
<gene>
    <name evidence="20" type="ORF">Bca52824_074340</name>
</gene>
<dbReference type="PROSITE" id="PS01187">
    <property type="entry name" value="EGF_CA"/>
    <property type="match status" value="2"/>
</dbReference>
<keyword evidence="6 17" id="KW-0812">Transmembrane</keyword>
<keyword evidence="9" id="KW-0418">Kinase</keyword>
<dbReference type="InterPro" id="IPR001881">
    <property type="entry name" value="EGF-like_Ca-bd_dom"/>
</dbReference>
<dbReference type="PANTHER" id="PTHR27005:SF343">
    <property type="entry name" value="PROTEIN KINASE DOMAIN-CONTAINING PROTEIN"/>
    <property type="match status" value="1"/>
</dbReference>
<comment type="catalytic activity">
    <reaction evidence="15">
        <text>L-seryl-[protein] + ATP = O-phospho-L-seryl-[protein] + ADP + H(+)</text>
        <dbReference type="Rhea" id="RHEA:17989"/>
        <dbReference type="Rhea" id="RHEA-COMP:9863"/>
        <dbReference type="Rhea" id="RHEA-COMP:11604"/>
        <dbReference type="ChEBI" id="CHEBI:15378"/>
        <dbReference type="ChEBI" id="CHEBI:29999"/>
        <dbReference type="ChEBI" id="CHEBI:30616"/>
        <dbReference type="ChEBI" id="CHEBI:83421"/>
        <dbReference type="ChEBI" id="CHEBI:456216"/>
    </reaction>
</comment>
<dbReference type="SMART" id="SM00220">
    <property type="entry name" value="S_TKc"/>
    <property type="match status" value="1"/>
</dbReference>
<evidence type="ECO:0000256" key="7">
    <source>
        <dbReference type="ARBA" id="ARBA00022729"/>
    </source>
</evidence>
<evidence type="ECO:0000256" key="16">
    <source>
        <dbReference type="ARBA" id="ARBA00047951"/>
    </source>
</evidence>
<keyword evidence="4" id="KW-0597">Phosphoprotein</keyword>
<dbReference type="Pfam" id="PF07714">
    <property type="entry name" value="PK_Tyr_Ser-Thr"/>
    <property type="match status" value="1"/>
</dbReference>
<feature type="chain" id="PRO_5036502192" description="Protein kinase domain-containing protein" evidence="18">
    <location>
        <begin position="23"/>
        <end position="1018"/>
    </location>
</feature>
<organism evidence="20 21">
    <name type="scientific">Brassica carinata</name>
    <name type="common">Ethiopian mustard</name>
    <name type="synonym">Abyssinian cabbage</name>
    <dbReference type="NCBI Taxonomy" id="52824"/>
    <lineage>
        <taxon>Eukaryota</taxon>
        <taxon>Viridiplantae</taxon>
        <taxon>Streptophyta</taxon>
        <taxon>Embryophyta</taxon>
        <taxon>Tracheophyta</taxon>
        <taxon>Spermatophyta</taxon>
        <taxon>Magnoliopsida</taxon>
        <taxon>eudicotyledons</taxon>
        <taxon>Gunneridae</taxon>
        <taxon>Pentapetalae</taxon>
        <taxon>rosids</taxon>
        <taxon>malvids</taxon>
        <taxon>Brassicales</taxon>
        <taxon>Brassicaceae</taxon>
        <taxon>Brassiceae</taxon>
        <taxon>Brassica</taxon>
    </lineage>
</organism>
<dbReference type="InterPro" id="IPR001245">
    <property type="entry name" value="Ser-Thr/Tyr_kinase_cat_dom"/>
</dbReference>
<feature type="signal peptide" evidence="18">
    <location>
        <begin position="1"/>
        <end position="22"/>
    </location>
</feature>
<dbReference type="PROSITE" id="PS50011">
    <property type="entry name" value="PROTEIN_KINASE_DOM"/>
    <property type="match status" value="1"/>
</dbReference>
<dbReference type="InterPro" id="IPR045274">
    <property type="entry name" value="WAK-like"/>
</dbReference>
<dbReference type="FunFam" id="3.30.200.20:FF:000043">
    <property type="entry name" value="Wall-associated receptor kinase 2"/>
    <property type="match status" value="1"/>
</dbReference>
<comment type="subcellular location">
    <subcellularLocation>
        <location evidence="1">Membrane</location>
        <topology evidence="1">Single-pass type I membrane protein</topology>
    </subcellularLocation>
</comment>
<dbReference type="FunFam" id="1.10.510.10:FF:000084">
    <property type="entry name" value="Wall-associated receptor kinase 2"/>
    <property type="match status" value="1"/>
</dbReference>
<comment type="caution">
    <text evidence="20">The sequence shown here is derived from an EMBL/GenBank/DDBJ whole genome shotgun (WGS) entry which is preliminary data.</text>
</comment>
<evidence type="ECO:0000256" key="2">
    <source>
        <dbReference type="ARBA" id="ARBA00022527"/>
    </source>
</evidence>
<accession>A0A8X7TVG8</accession>
<keyword evidence="3" id="KW-0245">EGF-like domain</keyword>
<evidence type="ECO:0000256" key="12">
    <source>
        <dbReference type="ARBA" id="ARBA00023136"/>
    </source>
</evidence>
<dbReference type="EMBL" id="JAAMPC010000015">
    <property type="protein sequence ID" value="KAG2255046.1"/>
    <property type="molecule type" value="Genomic_DNA"/>
</dbReference>
<dbReference type="GO" id="GO:0005509">
    <property type="term" value="F:calcium ion binding"/>
    <property type="evidence" value="ECO:0007669"/>
    <property type="project" value="InterPro"/>
</dbReference>
<keyword evidence="12 17" id="KW-0472">Membrane</keyword>
<keyword evidence="14" id="KW-0325">Glycoprotein</keyword>
<dbReference type="PROSITE" id="PS00108">
    <property type="entry name" value="PROTEIN_KINASE_ST"/>
    <property type="match status" value="1"/>
</dbReference>
<dbReference type="CDD" id="cd00054">
    <property type="entry name" value="EGF_CA"/>
    <property type="match status" value="2"/>
</dbReference>
<feature type="transmembrane region" description="Helical" evidence="17">
    <location>
        <begin position="622"/>
        <end position="644"/>
    </location>
</feature>
<dbReference type="InterPro" id="IPR049883">
    <property type="entry name" value="NOTCH1_EGF-like"/>
</dbReference>
<reference evidence="20 21" key="1">
    <citation type="submission" date="2020-02" db="EMBL/GenBank/DDBJ databases">
        <authorList>
            <person name="Ma Q."/>
            <person name="Huang Y."/>
            <person name="Song X."/>
            <person name="Pei D."/>
        </authorList>
    </citation>
    <scope>NUCLEOTIDE SEQUENCE [LARGE SCALE GENOMIC DNA]</scope>
    <source>
        <strain evidence="20">Sxm20200214</strain>
        <tissue evidence="20">Leaf</tissue>
    </source>
</reference>
<feature type="domain" description="Protein kinase" evidence="19">
    <location>
        <begin position="697"/>
        <end position="986"/>
    </location>
</feature>
<dbReference type="PANTHER" id="PTHR27005">
    <property type="entry name" value="WALL-ASSOCIATED RECEPTOR KINASE-LIKE 21"/>
    <property type="match status" value="1"/>
</dbReference>
<proteinExistence type="predicted"/>
<dbReference type="SMART" id="SM00179">
    <property type="entry name" value="EGF_CA"/>
    <property type="match status" value="2"/>
</dbReference>
<dbReference type="AlphaFoldDB" id="A0A8X7TVG8"/>
<evidence type="ECO:0000256" key="5">
    <source>
        <dbReference type="ARBA" id="ARBA00022679"/>
    </source>
</evidence>
<evidence type="ECO:0000256" key="6">
    <source>
        <dbReference type="ARBA" id="ARBA00022692"/>
    </source>
</evidence>
<evidence type="ECO:0000256" key="11">
    <source>
        <dbReference type="ARBA" id="ARBA00022989"/>
    </source>
</evidence>
<dbReference type="Pfam" id="PF07645">
    <property type="entry name" value="EGF_CA"/>
    <property type="match status" value="2"/>
</dbReference>
<name>A0A8X7TVG8_BRACI</name>
<dbReference type="Proteomes" id="UP000886595">
    <property type="component" value="Unassembled WGS sequence"/>
</dbReference>
<dbReference type="Pfam" id="PF08488">
    <property type="entry name" value="WAK"/>
    <property type="match status" value="2"/>
</dbReference>
<evidence type="ECO:0000256" key="3">
    <source>
        <dbReference type="ARBA" id="ARBA00022536"/>
    </source>
</evidence>
<dbReference type="OrthoDB" id="4062651at2759"/>
<evidence type="ECO:0000256" key="4">
    <source>
        <dbReference type="ARBA" id="ARBA00022553"/>
    </source>
</evidence>
<dbReference type="GO" id="GO:0004674">
    <property type="term" value="F:protein serine/threonine kinase activity"/>
    <property type="evidence" value="ECO:0007669"/>
    <property type="project" value="UniProtKB-KW"/>
</dbReference>
<evidence type="ECO:0000256" key="8">
    <source>
        <dbReference type="ARBA" id="ARBA00022741"/>
    </source>
</evidence>